<gene>
    <name evidence="2" type="ORF">CSC2_51210</name>
</gene>
<name>A0ABQ1EIN2_9CLOT</name>
<dbReference type="SUPFAM" id="SSF55729">
    <property type="entry name" value="Acyl-CoA N-acyltransferases (Nat)"/>
    <property type="match status" value="1"/>
</dbReference>
<keyword evidence="3" id="KW-1185">Reference proteome</keyword>
<evidence type="ECO:0000259" key="1">
    <source>
        <dbReference type="PROSITE" id="PS51186"/>
    </source>
</evidence>
<dbReference type="Proteomes" id="UP000663802">
    <property type="component" value="Unassembled WGS sequence"/>
</dbReference>
<evidence type="ECO:0000313" key="3">
    <source>
        <dbReference type="Proteomes" id="UP000663802"/>
    </source>
</evidence>
<protein>
    <submittedName>
        <fullName evidence="2">N-acetyltransferase</fullName>
    </submittedName>
</protein>
<dbReference type="EMBL" id="BMBA01000015">
    <property type="protein sequence ID" value="GFZ34595.1"/>
    <property type="molecule type" value="Genomic_DNA"/>
</dbReference>
<dbReference type="InterPro" id="IPR000182">
    <property type="entry name" value="GNAT_dom"/>
</dbReference>
<reference evidence="2 3" key="1">
    <citation type="journal article" date="2021" name="Int. J. Syst. Evol. Microbiol.">
        <title>Clostridium zeae sp. nov., isolated from corn silage.</title>
        <authorList>
            <person name="Kobayashi H."/>
            <person name="Tanizawa Y."/>
            <person name="Yagura M."/>
            <person name="Sakamoto M."/>
            <person name="Ohkuma M."/>
            <person name="Tohno M."/>
        </authorList>
    </citation>
    <scope>NUCLEOTIDE SEQUENCE [LARGE SCALE GENOMIC DNA]</scope>
    <source>
        <strain evidence="2 3">CSC2</strain>
    </source>
</reference>
<dbReference type="Pfam" id="PF13302">
    <property type="entry name" value="Acetyltransf_3"/>
    <property type="match status" value="1"/>
</dbReference>
<organism evidence="2 3">
    <name type="scientific">Clostridium zeae</name>
    <dbReference type="NCBI Taxonomy" id="2759022"/>
    <lineage>
        <taxon>Bacteria</taxon>
        <taxon>Bacillati</taxon>
        <taxon>Bacillota</taxon>
        <taxon>Clostridia</taxon>
        <taxon>Eubacteriales</taxon>
        <taxon>Clostridiaceae</taxon>
        <taxon>Clostridium</taxon>
    </lineage>
</organism>
<dbReference type="PANTHER" id="PTHR43415">
    <property type="entry name" value="SPERMIDINE N(1)-ACETYLTRANSFERASE"/>
    <property type="match status" value="1"/>
</dbReference>
<accession>A0ABQ1EIN2</accession>
<dbReference type="PANTHER" id="PTHR43415:SF3">
    <property type="entry name" value="GNAT-FAMILY ACETYLTRANSFERASE"/>
    <property type="match status" value="1"/>
</dbReference>
<dbReference type="InterPro" id="IPR016181">
    <property type="entry name" value="Acyl_CoA_acyltransferase"/>
</dbReference>
<dbReference type="Gene3D" id="3.40.630.30">
    <property type="match status" value="1"/>
</dbReference>
<dbReference type="PROSITE" id="PS51186">
    <property type="entry name" value="GNAT"/>
    <property type="match status" value="1"/>
</dbReference>
<evidence type="ECO:0000313" key="2">
    <source>
        <dbReference type="EMBL" id="GFZ34595.1"/>
    </source>
</evidence>
<sequence length="171" mass="19814">MYLINNELVIRNATIYDVQTLCTWWADGQVMAHAGFPNGVYTDSDKLMNSIRNETDVARRLIIEIDSKSVGEMNYSIKDNIAEIGIKICDFTYQEKGYGTKALKMLIIYLFDELKVEKIILDTNINNTRAQHVYEKLGFKKITTRFNSFKDQLGIFQSSIDFEISKQDFLR</sequence>
<dbReference type="RefSeq" id="WP_206873081.1">
    <property type="nucleotide sequence ID" value="NZ_BMBA01000015.1"/>
</dbReference>
<proteinExistence type="predicted"/>
<comment type="caution">
    <text evidence="2">The sequence shown here is derived from an EMBL/GenBank/DDBJ whole genome shotgun (WGS) entry which is preliminary data.</text>
</comment>
<feature type="domain" description="N-acetyltransferase" evidence="1">
    <location>
        <begin position="8"/>
        <end position="167"/>
    </location>
</feature>